<evidence type="ECO:0000313" key="2">
    <source>
        <dbReference type="EMBL" id="PLW66962.1"/>
    </source>
</evidence>
<feature type="signal peptide" evidence="1">
    <location>
        <begin position="1"/>
        <end position="26"/>
    </location>
</feature>
<evidence type="ECO:0000313" key="3">
    <source>
        <dbReference type="Proteomes" id="UP000235005"/>
    </source>
</evidence>
<keyword evidence="1" id="KW-0732">Signal</keyword>
<feature type="chain" id="PRO_5014769260" evidence="1">
    <location>
        <begin position="27"/>
        <end position="756"/>
    </location>
</feature>
<dbReference type="SUPFAM" id="SSF56935">
    <property type="entry name" value="Porins"/>
    <property type="match status" value="2"/>
</dbReference>
<gene>
    <name evidence="2" type="ORF">C0039_19340</name>
</gene>
<dbReference type="OrthoDB" id="9146719at2"/>
<dbReference type="Pfam" id="PF11854">
    <property type="entry name" value="MtrB_PioB"/>
    <property type="match status" value="1"/>
</dbReference>
<dbReference type="Proteomes" id="UP000235005">
    <property type="component" value="Unassembled WGS sequence"/>
</dbReference>
<dbReference type="RefSeq" id="WP_075998778.1">
    <property type="nucleotide sequence ID" value="NZ_PKUS01000041.1"/>
</dbReference>
<dbReference type="InterPro" id="IPR020016">
    <property type="entry name" value="Decahaem-assoc_OM_MtrB/PioB"/>
</dbReference>
<proteinExistence type="predicted"/>
<dbReference type="AlphaFoldDB" id="A0A2N5WXJ9"/>
<keyword evidence="3" id="KW-1185">Reference proteome</keyword>
<evidence type="ECO:0000256" key="1">
    <source>
        <dbReference type="SAM" id="SignalP"/>
    </source>
</evidence>
<dbReference type="EMBL" id="PKUS01000041">
    <property type="protein sequence ID" value="PLW66962.1"/>
    <property type="molecule type" value="Genomic_DNA"/>
</dbReference>
<organism evidence="2 3">
    <name type="scientific">Pseudohalioglobus lutimaris</name>
    <dbReference type="NCBI Taxonomy" id="1737061"/>
    <lineage>
        <taxon>Bacteria</taxon>
        <taxon>Pseudomonadati</taxon>
        <taxon>Pseudomonadota</taxon>
        <taxon>Gammaproteobacteria</taxon>
        <taxon>Cellvibrionales</taxon>
        <taxon>Halieaceae</taxon>
        <taxon>Pseudohalioglobus</taxon>
    </lineage>
</organism>
<accession>A0A2N5WXJ9</accession>
<name>A0A2N5WXJ9_9GAMM</name>
<protein>
    <submittedName>
        <fullName evidence="2">MtrB/PioB family decaheme-associated outer membrane protein</fullName>
    </submittedName>
</protein>
<sequence length="756" mass="85757">MTKRKQIPFQLSLIGTAVLAASAAVAQTEEASASAAAHYVPLLINTRAVDTRWQGDYAGNLQLGLGYTADDNFMFGQYNGLYEQGTTVIGNLRWQDFSDGNSYWRASVDNLGLDTREGEIAWGRSDKLRLSFGFDSQVQVSNNSGRTPFRGNDSPLGLPENWVAGSTTGDFSQLDASLHRFDQELERDKLTAALAIKLNDQWHFDSSLSYEERQGTSVTAGAMYVDASSGDATLLPMPVDYRTTEFDVGVTYSSGKLNLQGRLDYSDFDNKDSILIWENPYRSRYPDSTGGLGLAPDNDQLQGRITGQYIISPTARLQFDGSYAVANQDQKYLDYSLNPAASISEPLPRDAFDGEAQTGTLNGKLWLRPLKKLDLELFYKARERDYDNPRDGYRYLRGDGSRQPDPALTVYNTSHHVVSQTMGVEGTYRMPLRSRLQVEYAYELVERENTAVEETEEDRITVGYRIQPISNFTARLELLYGNRRADTYNWDQRYYALLDVELINATPDSQRFINHPELSQYYMANRDQEQGKLDLTWLPADNWSLNFNLLARNDDYDKTYTGLRYSYWERYHASASYSPSASFSASIYGGYDRFESEQMGRSFRGGAEKNAFEIYPPLPQASDPDRDWRMDTTDTSLTVGANLLWSITKTIEVEADYSFVDTQSKQDFRSYGAADVSPQNLPSVNTTLHHFQTSGTWHMREDLSLRLDYQYYRYRADDWALQGVRADTIDKVLTLGASNPNEQIHYVGVSAVYRWE</sequence>
<reference evidence="2 3" key="1">
    <citation type="submission" date="2018-01" db="EMBL/GenBank/DDBJ databases">
        <title>The draft genome sequence of Halioglobus lutimaris HF004.</title>
        <authorList>
            <person name="Du Z.-J."/>
            <person name="Shi M.-J."/>
        </authorList>
    </citation>
    <scope>NUCLEOTIDE SEQUENCE [LARGE SCALE GENOMIC DNA]</scope>
    <source>
        <strain evidence="2 3">HF004</strain>
    </source>
</reference>
<dbReference type="NCBIfam" id="TIGR03509">
    <property type="entry name" value="OMP_MtrB_PioB"/>
    <property type="match status" value="1"/>
</dbReference>
<comment type="caution">
    <text evidence="2">The sequence shown here is derived from an EMBL/GenBank/DDBJ whole genome shotgun (WGS) entry which is preliminary data.</text>
</comment>